<accession>A0A0B8TAF6</accession>
<protein>
    <submittedName>
        <fullName evidence="1">Uncharacterized protein</fullName>
    </submittedName>
</protein>
<sequence length="37" mass="4000">MELIASQADDGMTTLDLQATYKAYLLSHSSGHQTSSQ</sequence>
<keyword evidence="2" id="KW-1185">Reference proteome</keyword>
<proteinExistence type="predicted"/>
<comment type="caution">
    <text evidence="1">The sequence shown here is derived from an EMBL/GenBank/DDBJ whole genome shotgun (WGS) entry which is preliminary data.</text>
</comment>
<dbReference type="PATRIC" id="fig|1229276.3.peg.392"/>
<reference evidence="1 2" key="2">
    <citation type="journal article" date="2015" name="PLoS ONE">
        <title>Whole-Genome Optical Mapping and Finished Genome Sequence of Sphingobacterium deserti sp. nov., a New Species Isolated from the Western Desert of China.</title>
        <authorList>
            <person name="Teng C."/>
            <person name="Zhou Z."/>
            <person name="Molnar I."/>
            <person name="Li X."/>
            <person name="Tang R."/>
            <person name="Chen M."/>
            <person name="Wang L."/>
            <person name="Su S."/>
            <person name="Zhang W."/>
            <person name="Lin M."/>
        </authorList>
    </citation>
    <scope>NUCLEOTIDE SEQUENCE [LARGE SCALE GENOMIC DNA]</scope>
    <source>
        <strain evidence="2">ACCC05744</strain>
    </source>
</reference>
<gene>
    <name evidence="1" type="ORF">DI53_0377</name>
</gene>
<dbReference type="AlphaFoldDB" id="A0A0B8TAF6"/>
<reference evidence="2" key="1">
    <citation type="submission" date="2014-04" db="EMBL/GenBank/DDBJ databases">
        <title>Whole-Genome optical mapping and complete genome sequence of Sphingobacterium deserti sp. nov., a new spaces isolated from desert in the west of China.</title>
        <authorList>
            <person name="Teng C."/>
            <person name="Zhou Z."/>
            <person name="Li X."/>
            <person name="Chen M."/>
            <person name="Lin M."/>
            <person name="Wang L."/>
            <person name="Su S."/>
            <person name="Zhang C."/>
            <person name="Zhang W."/>
        </authorList>
    </citation>
    <scope>NUCLEOTIDE SEQUENCE [LARGE SCALE GENOMIC DNA]</scope>
    <source>
        <strain evidence="2">ACCC05744</strain>
    </source>
</reference>
<name>A0A0B8TAF6_9SPHI</name>
<dbReference type="Proteomes" id="UP000031802">
    <property type="component" value="Unassembled WGS sequence"/>
</dbReference>
<evidence type="ECO:0000313" key="1">
    <source>
        <dbReference type="EMBL" id="KGE15824.1"/>
    </source>
</evidence>
<dbReference type="STRING" id="1229276.DI53_0377"/>
<dbReference type="EMBL" id="JJMU01000005">
    <property type="protein sequence ID" value="KGE15824.1"/>
    <property type="molecule type" value="Genomic_DNA"/>
</dbReference>
<evidence type="ECO:0000313" key="2">
    <source>
        <dbReference type="Proteomes" id="UP000031802"/>
    </source>
</evidence>
<organism evidence="1 2">
    <name type="scientific">Sphingobacterium deserti</name>
    <dbReference type="NCBI Taxonomy" id="1229276"/>
    <lineage>
        <taxon>Bacteria</taxon>
        <taxon>Pseudomonadati</taxon>
        <taxon>Bacteroidota</taxon>
        <taxon>Sphingobacteriia</taxon>
        <taxon>Sphingobacteriales</taxon>
        <taxon>Sphingobacteriaceae</taxon>
        <taxon>Sphingobacterium</taxon>
    </lineage>
</organism>